<evidence type="ECO:0000256" key="2">
    <source>
        <dbReference type="ARBA" id="ARBA00022598"/>
    </source>
</evidence>
<dbReference type="SMART" id="SM01211">
    <property type="entry name" value="GATase_5"/>
    <property type="match status" value="1"/>
</dbReference>
<keyword evidence="7 8" id="KW-0315">Glutamine amidotransferase</keyword>
<dbReference type="eggNOG" id="COG0047">
    <property type="taxonomic scope" value="Bacteria"/>
</dbReference>
<reference evidence="9 10" key="1">
    <citation type="journal article" date="2009" name="Stand. Genomic Sci.">
        <title>Complete genome sequence of Acidimicrobium ferrooxidans type strain (ICP).</title>
        <authorList>
            <person name="Clum A."/>
            <person name="Nolan M."/>
            <person name="Lang E."/>
            <person name="Glavina Del Rio T."/>
            <person name="Tice H."/>
            <person name="Copeland A."/>
            <person name="Cheng J.F."/>
            <person name="Lucas S."/>
            <person name="Chen F."/>
            <person name="Bruce D."/>
            <person name="Goodwin L."/>
            <person name="Pitluck S."/>
            <person name="Ivanova N."/>
            <person name="Mavrommatis K."/>
            <person name="Mikhailova N."/>
            <person name="Pati A."/>
            <person name="Chen A."/>
            <person name="Palaniappan K."/>
            <person name="Goker M."/>
            <person name="Spring S."/>
            <person name="Land M."/>
            <person name="Hauser L."/>
            <person name="Chang Y.J."/>
            <person name="Jeffries C.C."/>
            <person name="Chain P."/>
            <person name="Bristow J."/>
            <person name="Eisen J.A."/>
            <person name="Markowitz V."/>
            <person name="Hugenholtz P."/>
            <person name="Kyrpides N.C."/>
            <person name="Klenk H.P."/>
            <person name="Lapidus A."/>
        </authorList>
    </citation>
    <scope>NUCLEOTIDE SEQUENCE [LARGE SCALE GENOMIC DNA]</scope>
    <source>
        <strain evidence="10">DSM 10331 / JCM 15462 / NBRC 103882 / ICP</strain>
    </source>
</reference>
<dbReference type="OrthoDB" id="9804441at2"/>
<feature type="active site" evidence="8">
    <location>
        <position position="196"/>
    </location>
</feature>
<organism evidence="9 10">
    <name type="scientific">Acidimicrobium ferrooxidans (strain DSM 10331 / JCM 15462 / NBRC 103882 / ICP)</name>
    <dbReference type="NCBI Taxonomy" id="525909"/>
    <lineage>
        <taxon>Bacteria</taxon>
        <taxon>Bacillati</taxon>
        <taxon>Actinomycetota</taxon>
        <taxon>Acidimicrobiia</taxon>
        <taxon>Acidimicrobiales</taxon>
        <taxon>Acidimicrobiaceae</taxon>
        <taxon>Acidimicrobium</taxon>
    </lineage>
</organism>
<dbReference type="STRING" id="525909.Afer_1953"/>
<dbReference type="PANTHER" id="PTHR47552:SF1">
    <property type="entry name" value="PHOSPHORIBOSYLFORMYLGLYCINAMIDINE SYNTHASE SUBUNIT PURQ"/>
    <property type="match status" value="1"/>
</dbReference>
<dbReference type="PIRSF" id="PIRSF001586">
    <property type="entry name" value="FGAM_synth_I"/>
    <property type="match status" value="1"/>
</dbReference>
<comment type="subcellular location">
    <subcellularLocation>
        <location evidence="8">Cytoplasm</location>
    </subcellularLocation>
</comment>
<evidence type="ECO:0000256" key="3">
    <source>
        <dbReference type="ARBA" id="ARBA00022741"/>
    </source>
</evidence>
<dbReference type="Gene3D" id="3.40.50.880">
    <property type="match status" value="1"/>
</dbReference>
<comment type="catalytic activity">
    <reaction evidence="8">
        <text>N(2)-formyl-N(1)-(5-phospho-beta-D-ribosyl)glycinamide + L-glutamine + ATP + H2O = 2-formamido-N(1)-(5-O-phospho-beta-D-ribosyl)acetamidine + L-glutamate + ADP + phosphate + H(+)</text>
        <dbReference type="Rhea" id="RHEA:17129"/>
        <dbReference type="ChEBI" id="CHEBI:15377"/>
        <dbReference type="ChEBI" id="CHEBI:15378"/>
        <dbReference type="ChEBI" id="CHEBI:29985"/>
        <dbReference type="ChEBI" id="CHEBI:30616"/>
        <dbReference type="ChEBI" id="CHEBI:43474"/>
        <dbReference type="ChEBI" id="CHEBI:58359"/>
        <dbReference type="ChEBI" id="CHEBI:147286"/>
        <dbReference type="ChEBI" id="CHEBI:147287"/>
        <dbReference type="ChEBI" id="CHEBI:456216"/>
        <dbReference type="EC" id="6.3.5.3"/>
    </reaction>
</comment>
<protein>
    <recommendedName>
        <fullName evidence="8">Phosphoribosylformylglycinamidine synthase subunit PurQ</fullName>
        <shortName evidence="8">FGAM synthase</shortName>
        <ecNumber evidence="8">6.3.5.3</ecNumber>
    </recommendedName>
    <alternativeName>
        <fullName evidence="8">Formylglycinamide ribonucleotide amidotransferase subunit I</fullName>
        <shortName evidence="8">FGAR amidotransferase I</shortName>
        <shortName evidence="8">FGAR-AT I</shortName>
    </alternativeName>
    <alternativeName>
        <fullName evidence="8">Glutaminase PurQ</fullName>
        <ecNumber evidence="8">3.5.1.2</ecNumber>
    </alternativeName>
    <alternativeName>
        <fullName evidence="8">Phosphoribosylformylglycinamidine synthase subunit I</fullName>
    </alternativeName>
</protein>
<dbReference type="NCBIfam" id="TIGR01737">
    <property type="entry name" value="FGAM_synth_I"/>
    <property type="match status" value="1"/>
</dbReference>
<name>C7M1W0_ACIFD</name>
<keyword evidence="6 8" id="KW-0067">ATP-binding</keyword>
<evidence type="ECO:0000313" key="9">
    <source>
        <dbReference type="EMBL" id="ACU54857.1"/>
    </source>
</evidence>
<dbReference type="HOGENOM" id="CLU_001031_3_1_11"/>
<comment type="pathway">
    <text evidence="8">Purine metabolism; IMP biosynthesis via de novo pathway; 5-amino-1-(5-phospho-D-ribosyl)imidazole from N(2)-formyl-N(1)-(5-phospho-D-ribosyl)glycinamide: step 1/2.</text>
</comment>
<keyword evidence="5 8" id="KW-0378">Hydrolase</keyword>
<evidence type="ECO:0000313" key="10">
    <source>
        <dbReference type="Proteomes" id="UP000000771"/>
    </source>
</evidence>
<dbReference type="EC" id="6.3.5.3" evidence="8"/>
<feature type="active site" description="Nucleophile" evidence="8">
    <location>
        <position position="86"/>
    </location>
</feature>
<comment type="subunit">
    <text evidence="8">Part of the FGAM synthase complex composed of 1 PurL, 1 PurQ and 2 PurS subunits.</text>
</comment>
<dbReference type="GO" id="GO:0004642">
    <property type="term" value="F:phosphoribosylformylglycinamidine synthase activity"/>
    <property type="evidence" value="ECO:0007669"/>
    <property type="project" value="UniProtKB-UniRule"/>
</dbReference>
<keyword evidence="2 8" id="KW-0436">Ligase</keyword>
<proteinExistence type="inferred from homology"/>
<dbReference type="KEGG" id="afo:Afer_1953"/>
<dbReference type="Pfam" id="PF13507">
    <property type="entry name" value="GATase_5"/>
    <property type="match status" value="1"/>
</dbReference>
<evidence type="ECO:0000256" key="7">
    <source>
        <dbReference type="ARBA" id="ARBA00022962"/>
    </source>
</evidence>
<dbReference type="PROSITE" id="PS51273">
    <property type="entry name" value="GATASE_TYPE_1"/>
    <property type="match status" value="1"/>
</dbReference>
<keyword evidence="1 8" id="KW-0963">Cytoplasm</keyword>
<dbReference type="GO" id="GO:0005737">
    <property type="term" value="C:cytoplasm"/>
    <property type="evidence" value="ECO:0007669"/>
    <property type="project" value="UniProtKB-SubCell"/>
</dbReference>
<evidence type="ECO:0000256" key="6">
    <source>
        <dbReference type="ARBA" id="ARBA00022840"/>
    </source>
</evidence>
<dbReference type="Proteomes" id="UP000000771">
    <property type="component" value="Chromosome"/>
</dbReference>
<evidence type="ECO:0000256" key="8">
    <source>
        <dbReference type="HAMAP-Rule" id="MF_00421"/>
    </source>
</evidence>
<accession>C7M1W0</accession>
<evidence type="ECO:0000256" key="1">
    <source>
        <dbReference type="ARBA" id="ARBA00022490"/>
    </source>
</evidence>
<evidence type="ECO:0000256" key="5">
    <source>
        <dbReference type="ARBA" id="ARBA00022801"/>
    </source>
</evidence>
<dbReference type="RefSeq" id="WP_015799333.1">
    <property type="nucleotide sequence ID" value="NC_013124.1"/>
</dbReference>
<dbReference type="EC" id="3.5.1.2" evidence="8"/>
<dbReference type="GO" id="GO:0006189">
    <property type="term" value="P:'de novo' IMP biosynthetic process"/>
    <property type="evidence" value="ECO:0007669"/>
    <property type="project" value="UniProtKB-UniRule"/>
</dbReference>
<dbReference type="InterPro" id="IPR010075">
    <property type="entry name" value="PRibForGlyAmidine_synth_PurQ"/>
</dbReference>
<dbReference type="PANTHER" id="PTHR47552">
    <property type="entry name" value="PHOSPHORIBOSYLFORMYLGLYCINAMIDINE SYNTHASE SUBUNIT PURQ"/>
    <property type="match status" value="1"/>
</dbReference>
<dbReference type="UniPathway" id="UPA00074">
    <property type="reaction ID" value="UER00128"/>
</dbReference>
<dbReference type="GO" id="GO:0004359">
    <property type="term" value="F:glutaminase activity"/>
    <property type="evidence" value="ECO:0007669"/>
    <property type="project" value="UniProtKB-EC"/>
</dbReference>
<comment type="function">
    <text evidence="8">Part of the phosphoribosylformylglycinamidine synthase complex involved in the purines biosynthetic pathway. Catalyzes the ATP-dependent conversion of formylglycinamide ribonucleotide (FGAR) and glutamine to yield formylglycinamidine ribonucleotide (FGAM) and glutamate. The FGAM synthase complex is composed of three subunits. PurQ produces an ammonia molecule by converting glutamine to glutamate. PurL transfers the ammonia molecule to FGAR to form FGAM in an ATP-dependent manner. PurS interacts with PurQ and PurL and is thought to assist in the transfer of the ammonia molecule from PurQ to PurL.</text>
</comment>
<sequence>MSSVAVVVFPGTNCEHDVVGAYAELGVTARLVHHGESELGAVDAVVIPGGFSYGDYLRPGAIARFAPAMGAVMDAARRGVPILGICNGFQVLCEAGLLPGALQKNAGLSFLCEHVEVEVASVESVLTQKMRAHERLSLPINHFEGNFTADDDTLRRLEESGRVVLRYVANPNGSAHDIAGIADASGRVVGLMPHPERAGGGYGLAEPAGRLLAGLLG</sequence>
<dbReference type="SUPFAM" id="SSF52317">
    <property type="entry name" value="Class I glutamine amidotransferase-like"/>
    <property type="match status" value="1"/>
</dbReference>
<gene>
    <name evidence="8" type="primary">purQ</name>
    <name evidence="9" type="ordered locus">Afer_1953</name>
</gene>
<feature type="active site" evidence="8">
    <location>
        <position position="194"/>
    </location>
</feature>
<comment type="catalytic activity">
    <reaction evidence="8">
        <text>L-glutamine + H2O = L-glutamate + NH4(+)</text>
        <dbReference type="Rhea" id="RHEA:15889"/>
        <dbReference type="ChEBI" id="CHEBI:15377"/>
        <dbReference type="ChEBI" id="CHEBI:28938"/>
        <dbReference type="ChEBI" id="CHEBI:29985"/>
        <dbReference type="ChEBI" id="CHEBI:58359"/>
        <dbReference type="EC" id="3.5.1.2"/>
    </reaction>
</comment>
<dbReference type="EMBL" id="CP001631">
    <property type="protein sequence ID" value="ACU54857.1"/>
    <property type="molecule type" value="Genomic_DNA"/>
</dbReference>
<keyword evidence="10" id="KW-1185">Reference proteome</keyword>
<dbReference type="GO" id="GO:0005524">
    <property type="term" value="F:ATP binding"/>
    <property type="evidence" value="ECO:0007669"/>
    <property type="project" value="UniProtKB-KW"/>
</dbReference>
<keyword evidence="4 8" id="KW-0658">Purine biosynthesis</keyword>
<dbReference type="NCBIfam" id="NF002957">
    <property type="entry name" value="PRK03619.1"/>
    <property type="match status" value="1"/>
</dbReference>
<dbReference type="HAMAP" id="MF_00421">
    <property type="entry name" value="PurQ"/>
    <property type="match status" value="1"/>
</dbReference>
<evidence type="ECO:0000256" key="4">
    <source>
        <dbReference type="ARBA" id="ARBA00022755"/>
    </source>
</evidence>
<dbReference type="AlphaFoldDB" id="C7M1W0"/>
<keyword evidence="3 8" id="KW-0547">Nucleotide-binding</keyword>
<dbReference type="InterPro" id="IPR029062">
    <property type="entry name" value="Class_I_gatase-like"/>
</dbReference>